<sequence length="83" mass="9952">MGLNIYVVPTRLKEAVEEDDLQEMESTYWPSSYSWWHCWCCDYWISQMINPSHLSWKRNDGLWVQNLFLKPEQKKPDGAEANK</sequence>
<accession>A0AAW0J0T8</accession>
<name>A0AAW0J0T8_QUESU</name>
<comment type="caution">
    <text evidence="1">The sequence shown here is derived from an EMBL/GenBank/DDBJ whole genome shotgun (WGS) entry which is preliminary data.</text>
</comment>
<keyword evidence="2" id="KW-1185">Reference proteome</keyword>
<evidence type="ECO:0000313" key="2">
    <source>
        <dbReference type="Proteomes" id="UP000237347"/>
    </source>
</evidence>
<gene>
    <name evidence="1" type="ORF">CFP56_038990</name>
</gene>
<proteinExistence type="predicted"/>
<dbReference type="AlphaFoldDB" id="A0AAW0J0T8"/>
<organism evidence="1 2">
    <name type="scientific">Quercus suber</name>
    <name type="common">Cork oak</name>
    <dbReference type="NCBI Taxonomy" id="58331"/>
    <lineage>
        <taxon>Eukaryota</taxon>
        <taxon>Viridiplantae</taxon>
        <taxon>Streptophyta</taxon>
        <taxon>Embryophyta</taxon>
        <taxon>Tracheophyta</taxon>
        <taxon>Spermatophyta</taxon>
        <taxon>Magnoliopsida</taxon>
        <taxon>eudicotyledons</taxon>
        <taxon>Gunneridae</taxon>
        <taxon>Pentapetalae</taxon>
        <taxon>rosids</taxon>
        <taxon>fabids</taxon>
        <taxon>Fagales</taxon>
        <taxon>Fagaceae</taxon>
        <taxon>Quercus</taxon>
    </lineage>
</organism>
<reference evidence="1 2" key="1">
    <citation type="journal article" date="2018" name="Sci. Data">
        <title>The draft genome sequence of cork oak.</title>
        <authorList>
            <person name="Ramos A.M."/>
            <person name="Usie A."/>
            <person name="Barbosa P."/>
            <person name="Barros P.M."/>
            <person name="Capote T."/>
            <person name="Chaves I."/>
            <person name="Simoes F."/>
            <person name="Abreu I."/>
            <person name="Carrasquinho I."/>
            <person name="Faro C."/>
            <person name="Guimaraes J.B."/>
            <person name="Mendonca D."/>
            <person name="Nobrega F."/>
            <person name="Rodrigues L."/>
            <person name="Saibo N.J.M."/>
            <person name="Varela M.C."/>
            <person name="Egas C."/>
            <person name="Matos J."/>
            <person name="Miguel C.M."/>
            <person name="Oliveira M.M."/>
            <person name="Ricardo C.P."/>
            <person name="Goncalves S."/>
        </authorList>
    </citation>
    <scope>NUCLEOTIDE SEQUENCE [LARGE SCALE GENOMIC DNA]</scope>
    <source>
        <strain evidence="2">cv. HL8</strain>
    </source>
</reference>
<dbReference type="EMBL" id="PKMF04000744">
    <property type="protein sequence ID" value="KAK7820284.1"/>
    <property type="molecule type" value="Genomic_DNA"/>
</dbReference>
<dbReference type="Proteomes" id="UP000237347">
    <property type="component" value="Unassembled WGS sequence"/>
</dbReference>
<evidence type="ECO:0000313" key="1">
    <source>
        <dbReference type="EMBL" id="KAK7820284.1"/>
    </source>
</evidence>
<protein>
    <submittedName>
        <fullName evidence="1">Uncharacterized protein</fullName>
    </submittedName>
</protein>